<reference evidence="3 4" key="1">
    <citation type="submission" date="2024-02" db="EMBL/GenBank/DDBJ databases">
        <title>Chromosome-scale genome assembly of the rough periwinkle Littorina saxatilis.</title>
        <authorList>
            <person name="De Jode A."/>
            <person name="Faria R."/>
            <person name="Formenti G."/>
            <person name="Sims Y."/>
            <person name="Smith T.P."/>
            <person name="Tracey A."/>
            <person name="Wood J.M.D."/>
            <person name="Zagrodzka Z.B."/>
            <person name="Johannesson K."/>
            <person name="Butlin R.K."/>
            <person name="Leder E.H."/>
        </authorList>
    </citation>
    <scope>NUCLEOTIDE SEQUENCE [LARGE SCALE GENOMIC DNA]</scope>
    <source>
        <strain evidence="3">Snail1</strain>
        <tissue evidence="3">Muscle</tissue>
    </source>
</reference>
<accession>A0AAN9BFW0</accession>
<evidence type="ECO:0000313" key="3">
    <source>
        <dbReference type="EMBL" id="KAK7104346.1"/>
    </source>
</evidence>
<gene>
    <name evidence="3" type="ORF">V1264_019080</name>
</gene>
<dbReference type="GO" id="GO:0003677">
    <property type="term" value="F:DNA binding"/>
    <property type="evidence" value="ECO:0007669"/>
    <property type="project" value="InterPro"/>
</dbReference>
<dbReference type="InterPro" id="IPR011539">
    <property type="entry name" value="RHD_DNA_bind_dom"/>
</dbReference>
<protein>
    <recommendedName>
        <fullName evidence="2">RHD domain-containing protein</fullName>
    </recommendedName>
</protein>
<dbReference type="Pfam" id="PF00554">
    <property type="entry name" value="RHD_DNA_bind"/>
    <property type="match status" value="1"/>
</dbReference>
<evidence type="ECO:0000259" key="2">
    <source>
        <dbReference type="PROSITE" id="PS50254"/>
    </source>
</evidence>
<evidence type="ECO:0000256" key="1">
    <source>
        <dbReference type="SAM" id="MobiDB-lite"/>
    </source>
</evidence>
<organism evidence="3 4">
    <name type="scientific">Littorina saxatilis</name>
    <dbReference type="NCBI Taxonomy" id="31220"/>
    <lineage>
        <taxon>Eukaryota</taxon>
        <taxon>Metazoa</taxon>
        <taxon>Spiralia</taxon>
        <taxon>Lophotrochozoa</taxon>
        <taxon>Mollusca</taxon>
        <taxon>Gastropoda</taxon>
        <taxon>Caenogastropoda</taxon>
        <taxon>Littorinimorpha</taxon>
        <taxon>Littorinoidea</taxon>
        <taxon>Littorinidae</taxon>
        <taxon>Littorina</taxon>
    </lineage>
</organism>
<comment type="caution">
    <text evidence="3">The sequence shown here is derived from an EMBL/GenBank/DDBJ whole genome shotgun (WGS) entry which is preliminary data.</text>
</comment>
<dbReference type="Gene3D" id="2.60.40.340">
    <property type="entry name" value="Rel homology domain (RHD), DNA-binding domain"/>
    <property type="match status" value="1"/>
</dbReference>
<keyword evidence="4" id="KW-1185">Reference proteome</keyword>
<feature type="compositionally biased region" description="Low complexity" evidence="1">
    <location>
        <begin position="513"/>
        <end position="522"/>
    </location>
</feature>
<name>A0AAN9BFW0_9CAEN</name>
<dbReference type="InterPro" id="IPR008967">
    <property type="entry name" value="p53-like_TF_DNA-bd_sf"/>
</dbReference>
<dbReference type="EMBL" id="JBAMIC010000008">
    <property type="protein sequence ID" value="KAK7104346.1"/>
    <property type="molecule type" value="Genomic_DNA"/>
</dbReference>
<feature type="region of interest" description="Disordered" evidence="1">
    <location>
        <begin position="498"/>
        <end position="526"/>
    </location>
</feature>
<dbReference type="InterPro" id="IPR037059">
    <property type="entry name" value="RHD_DNA_bind_dom_sf"/>
</dbReference>
<dbReference type="AlphaFoldDB" id="A0AAN9BFW0"/>
<dbReference type="Proteomes" id="UP001374579">
    <property type="component" value="Unassembled WGS sequence"/>
</dbReference>
<feature type="domain" description="RHD" evidence="2">
    <location>
        <begin position="48"/>
        <end position="188"/>
    </location>
</feature>
<proteinExistence type="predicted"/>
<dbReference type="PROSITE" id="PS50254">
    <property type="entry name" value="REL_2"/>
    <property type="match status" value="1"/>
</dbReference>
<dbReference type="GO" id="GO:0003700">
    <property type="term" value="F:DNA-binding transcription factor activity"/>
    <property type="evidence" value="ECO:0007669"/>
    <property type="project" value="InterPro"/>
</dbReference>
<sequence length="650" mass="71251">MGLPTPEAATVGMATARMKGKGKGIASKHQKYEGYEVISRPQPEVKIIKCIGFQKFRYCGENRPGKKYQDKDFLTLALCQLSGKNVRVQIVCFDAERQNEIHPNGLVGRDCEHGVYSKVFPISKNTQIVRIPYLRTERILTKKTHKEEKSKMSTVFEERAEILPFPYSHQCHAQSKLTHKFDTTRVCFGIICTIEGEDAHPLFCLSNVVQNASEKTTLNIMKLSTQYVSAQEGGEIDIFTTEDGPPITAGKCMVKVVVKDQERTAWESPQSTPAQNEILYKRVVSYRVPAFGPNPATDTPVLASVELSCVQSGQTCIAEFVYQPGADSARRLATIHSNKPLRKRPYVPDPTDDVQPNGADSIKRRVKEKVNKNRQNIADPGAEEYKIEPMDSHLPVTVTCPLNANTAAAAASVQDGVPLHQQDDLVLAKDLLTGEVVYLRTQQGPSSDVVMYVHDAQQALSSGGDLTSLTLLSDAPRAVSVPTSEWNTATTGVPNVANSNIRVLETPRRPSSDRVGSSSSGGPTTRRKLKVFSPWVVDEPQNPQLAKEQPSITYVKVNDQLKREPAEMGPPILQKRVSINSDSVPGVSNNLPSGTLVSLSSANNLLSLNSLFASGVLEGVRFDDTGTLLSSSVFEMVQPYIDKMDATKDA</sequence>
<evidence type="ECO:0000313" key="4">
    <source>
        <dbReference type="Proteomes" id="UP001374579"/>
    </source>
</evidence>
<dbReference type="SUPFAM" id="SSF49417">
    <property type="entry name" value="p53-like transcription factors"/>
    <property type="match status" value="1"/>
</dbReference>